<dbReference type="FunFam" id="1.10.10.10:FF:000001">
    <property type="entry name" value="LysR family transcriptional regulator"/>
    <property type="match status" value="1"/>
</dbReference>
<dbReference type="PANTHER" id="PTHR30346:SF0">
    <property type="entry name" value="HCA OPERON TRANSCRIPTIONAL ACTIVATOR HCAR"/>
    <property type="match status" value="1"/>
</dbReference>
<dbReference type="InterPro" id="IPR036388">
    <property type="entry name" value="WH-like_DNA-bd_sf"/>
</dbReference>
<keyword evidence="3" id="KW-0238">DNA-binding</keyword>
<dbReference type="SUPFAM" id="SSF46785">
    <property type="entry name" value="Winged helix' DNA-binding domain"/>
    <property type="match status" value="1"/>
</dbReference>
<reference evidence="7" key="2">
    <citation type="submission" date="2012-02" db="EMBL/GenBank/DDBJ databases">
        <authorList>
            <person name="Vedler E."/>
        </authorList>
    </citation>
    <scope>NUCLEOTIDE SEQUENCE</scope>
    <source>
        <strain evidence="7">EST4002</strain>
        <plasmid evidence="7">pEST4011</plasmid>
    </source>
</reference>
<keyword evidence="2" id="KW-0805">Transcription regulation</keyword>
<evidence type="ECO:0000256" key="4">
    <source>
        <dbReference type="ARBA" id="ARBA00023163"/>
    </source>
</evidence>
<accession>Q6QHQ1</accession>
<name>Q6QHQ1_ACHDE</name>
<dbReference type="AlphaFoldDB" id="Q6QHQ1"/>
<dbReference type="GO" id="GO:0003700">
    <property type="term" value="F:DNA-binding transcription factor activity"/>
    <property type="evidence" value="ECO:0007669"/>
    <property type="project" value="InterPro"/>
</dbReference>
<dbReference type="GO" id="GO:0032993">
    <property type="term" value="C:protein-DNA complex"/>
    <property type="evidence" value="ECO:0007669"/>
    <property type="project" value="TreeGrafter"/>
</dbReference>
<dbReference type="InterPro" id="IPR036390">
    <property type="entry name" value="WH_DNA-bd_sf"/>
</dbReference>
<dbReference type="InterPro" id="IPR000847">
    <property type="entry name" value="LysR_HTH_N"/>
</dbReference>
<keyword evidence="4" id="KW-0804">Transcription</keyword>
<evidence type="ECO:0000256" key="1">
    <source>
        <dbReference type="ARBA" id="ARBA00009437"/>
    </source>
</evidence>
<dbReference type="Gene3D" id="1.10.10.10">
    <property type="entry name" value="Winged helix-like DNA-binding domain superfamily/Winged helix DNA-binding domain"/>
    <property type="match status" value="1"/>
</dbReference>
<evidence type="ECO:0000259" key="6">
    <source>
        <dbReference type="PROSITE" id="PS50931"/>
    </source>
</evidence>
<evidence type="ECO:0000256" key="2">
    <source>
        <dbReference type="ARBA" id="ARBA00023015"/>
    </source>
</evidence>
<dbReference type="PRINTS" id="PR00039">
    <property type="entry name" value="HTHLYSR"/>
</dbReference>
<evidence type="ECO:0000256" key="5">
    <source>
        <dbReference type="SAM" id="MobiDB-lite"/>
    </source>
</evidence>
<comment type="similarity">
    <text evidence="1">Belongs to the LysR transcriptional regulatory family.</text>
</comment>
<proteinExistence type="inferred from homology"/>
<geneLocation type="plasmid" evidence="7">
    <name>pEST4011</name>
</geneLocation>
<evidence type="ECO:0000313" key="7">
    <source>
        <dbReference type="EMBL" id="AAS49433.1"/>
    </source>
</evidence>
<dbReference type="PANTHER" id="PTHR30346">
    <property type="entry name" value="TRANSCRIPTIONAL DUAL REGULATOR HCAR-RELATED"/>
    <property type="match status" value="1"/>
</dbReference>
<organism evidence="7">
    <name type="scientific">Achromobacter denitrificans</name>
    <name type="common">Alcaligenes denitrificans</name>
    <dbReference type="NCBI Taxonomy" id="32002"/>
    <lineage>
        <taxon>Bacteria</taxon>
        <taxon>Pseudomonadati</taxon>
        <taxon>Pseudomonadota</taxon>
        <taxon>Betaproteobacteria</taxon>
        <taxon>Burkholderiales</taxon>
        <taxon>Alcaligenaceae</taxon>
        <taxon>Achromobacter</taxon>
    </lineage>
</organism>
<feature type="region of interest" description="Disordered" evidence="5">
    <location>
        <begin position="81"/>
        <end position="110"/>
    </location>
</feature>
<sequence length="121" mass="13712">MELRHLRCFLAVAEELHFARAAERLHIEQSPLSRAIKELEEDLGVQLFVRTTRSTRITRAGKLLLEHVPRIFAALQQARDSAKAAPAPRFRPAGTRQLESDPVKKVGPRPLLRPYATVTVR</sequence>
<dbReference type="GO" id="GO:0003677">
    <property type="term" value="F:DNA binding"/>
    <property type="evidence" value="ECO:0007669"/>
    <property type="project" value="UniProtKB-KW"/>
</dbReference>
<feature type="compositionally biased region" description="Low complexity" evidence="5">
    <location>
        <begin position="83"/>
        <end position="96"/>
    </location>
</feature>
<reference evidence="7" key="1">
    <citation type="journal article" date="2004" name="J. Bacteriol.">
        <title>The completely sequenced plasmid pEST4011 contains a novel IncP1 backbone and a catabolic transposon harboring tfd genes for 2,4-dichlorophenoxyacetic acid degradation.</title>
        <authorList>
            <person name="Vedler E."/>
            <person name="Vahter M."/>
            <person name="Heinaru A."/>
        </authorList>
    </citation>
    <scope>NUCLEOTIDE SEQUENCE</scope>
    <source>
        <strain evidence="7">EST4002</strain>
        <plasmid evidence="7">pEST4011</plasmid>
    </source>
</reference>
<dbReference type="PROSITE" id="PS50931">
    <property type="entry name" value="HTH_LYSR"/>
    <property type="match status" value="1"/>
</dbReference>
<keyword evidence="7" id="KW-0614">Plasmid</keyword>
<dbReference type="Pfam" id="PF00126">
    <property type="entry name" value="HTH_1"/>
    <property type="match status" value="1"/>
</dbReference>
<evidence type="ECO:0000256" key="3">
    <source>
        <dbReference type="ARBA" id="ARBA00023125"/>
    </source>
</evidence>
<dbReference type="EMBL" id="AY540995">
    <property type="protein sequence ID" value="AAS49433.1"/>
    <property type="molecule type" value="Genomic_DNA"/>
</dbReference>
<protein>
    <recommendedName>
        <fullName evidence="6">HTH lysR-type domain-containing protein</fullName>
    </recommendedName>
</protein>
<feature type="domain" description="HTH lysR-type" evidence="6">
    <location>
        <begin position="1"/>
        <end position="58"/>
    </location>
</feature>